<evidence type="ECO:0000313" key="2">
    <source>
        <dbReference type="WBParaSite" id="L893_g33549.t1"/>
    </source>
</evidence>
<dbReference type="Proteomes" id="UP000095287">
    <property type="component" value="Unplaced"/>
</dbReference>
<dbReference type="AlphaFoldDB" id="A0A1I8A7T7"/>
<evidence type="ECO:0000313" key="1">
    <source>
        <dbReference type="Proteomes" id="UP000095287"/>
    </source>
</evidence>
<organism evidence="1 2">
    <name type="scientific">Steinernema glaseri</name>
    <dbReference type="NCBI Taxonomy" id="37863"/>
    <lineage>
        <taxon>Eukaryota</taxon>
        <taxon>Metazoa</taxon>
        <taxon>Ecdysozoa</taxon>
        <taxon>Nematoda</taxon>
        <taxon>Chromadorea</taxon>
        <taxon>Rhabditida</taxon>
        <taxon>Tylenchina</taxon>
        <taxon>Panagrolaimomorpha</taxon>
        <taxon>Strongyloidoidea</taxon>
        <taxon>Steinernematidae</taxon>
        <taxon>Steinernema</taxon>
    </lineage>
</organism>
<protein>
    <submittedName>
        <fullName evidence="2">Ras-GEF domain-containing protein</fullName>
    </submittedName>
</protein>
<proteinExistence type="predicted"/>
<name>A0A1I8A7T7_9BILA</name>
<reference evidence="2" key="1">
    <citation type="submission" date="2016-11" db="UniProtKB">
        <authorList>
            <consortium name="WormBaseParasite"/>
        </authorList>
    </citation>
    <scope>IDENTIFICATION</scope>
</reference>
<sequence>MAESYEHERWLELEDIICNFLNSNYGKSVNKQTMFTEFISLFEREIHVFILAEICVPVAQYITRGRRCTRRGITAGLDFLMARMAVCWHSAEASLMLRVAWLEMCAYGDPYFSQDQLNVIFDHIRTLRRSVALLPESFMKGTISIHFHTLSTGIAWGADRYRTAYQHLNIFCEDLLYHLYSYNASKEYRERTEQSWAKRLAISALFADNITDFDPVLYHIIMEPIRLRRVLLIFTNCNVVNFCKFKKFHARILPWIRRANLIPPIFSLGLIEGKMKLLEEKFRSIAARKIAASDNMLTAEAVNRHVEKFMENTEKYVDKMPKEFDKNWVKIFWRESSE</sequence>
<dbReference type="WBParaSite" id="L893_g33549.t1">
    <property type="protein sequence ID" value="L893_g33549.t1"/>
    <property type="gene ID" value="L893_g33549"/>
</dbReference>
<keyword evidence="1" id="KW-1185">Reference proteome</keyword>
<accession>A0A1I8A7T7</accession>